<name>A0ABY8F3D4_9HYPH</name>
<dbReference type="Proteomes" id="UP001209803">
    <property type="component" value="Chromosome"/>
</dbReference>
<keyword evidence="9" id="KW-0378">Hydrolase</keyword>
<dbReference type="InterPro" id="IPR017968">
    <property type="entry name" value="Acylphosphatase_CS"/>
</dbReference>
<dbReference type="SUPFAM" id="SSF54975">
    <property type="entry name" value="Acylphosphatase/BLUF domain-like"/>
    <property type="match status" value="1"/>
</dbReference>
<dbReference type="Gene3D" id="3.30.420.360">
    <property type="match status" value="1"/>
</dbReference>
<comment type="catalytic activity">
    <reaction evidence="7 8">
        <text>C-terminal L-cysteinyl-[HypE protein] + carbamoyl phosphate + ATP + H2O = C-terminal S-carboxamide-L-cysteinyl-[HypE protein] + AMP + phosphate + diphosphate + H(+)</text>
        <dbReference type="Rhea" id="RHEA:55636"/>
        <dbReference type="Rhea" id="RHEA-COMP:14247"/>
        <dbReference type="Rhea" id="RHEA-COMP:14392"/>
        <dbReference type="ChEBI" id="CHEBI:15377"/>
        <dbReference type="ChEBI" id="CHEBI:15378"/>
        <dbReference type="ChEBI" id="CHEBI:30616"/>
        <dbReference type="ChEBI" id="CHEBI:33019"/>
        <dbReference type="ChEBI" id="CHEBI:43474"/>
        <dbReference type="ChEBI" id="CHEBI:58228"/>
        <dbReference type="ChEBI" id="CHEBI:76913"/>
        <dbReference type="ChEBI" id="CHEBI:139126"/>
        <dbReference type="ChEBI" id="CHEBI:456215"/>
    </reaction>
</comment>
<dbReference type="EC" id="6.2.-.-" evidence="8"/>
<keyword evidence="3 12" id="KW-0436">Ligase</keyword>
<comment type="similarity">
    <text evidence="2 8">Belongs to the carbamoyltransferase HypF family.</text>
</comment>
<gene>
    <name evidence="12" type="primary">hypF</name>
    <name evidence="12" type="ORF">K1718_01275</name>
</gene>
<protein>
    <recommendedName>
        <fullName evidence="8">Carbamoyltransferase HypF</fullName>
        <ecNumber evidence="8">6.2.-.-</ecNumber>
    </recommendedName>
</protein>
<keyword evidence="6" id="KW-0862">Zinc</keyword>
<evidence type="ECO:0000256" key="4">
    <source>
        <dbReference type="ARBA" id="ARBA00022723"/>
    </source>
</evidence>
<keyword evidence="5" id="KW-0863">Zinc-finger</keyword>
<dbReference type="PROSITE" id="PS51160">
    <property type="entry name" value="ACYLPHOSPHATASE_3"/>
    <property type="match status" value="1"/>
</dbReference>
<sequence length="771" mass="83869">MHATRVRVTGLVQGVGFRPFVWHLAEEEGLSGKVWNDAAGVLATVCGPEDAIIRFLCRLRAEAPPLARIDDIRSEPDTSVLDDAFAGFQIVTSIAGEVKTGIVPDAATCPDCLSETFDPKSRRFRYPFTNCTHCGPRLSIVSAIPYDRENTSMASFVMCSQCQAEYEAPADRRFHAQPNACPQCGPRVWIEQSGSEVGTSDPIKTIARRIEKGEIAAVKGIGGFHLAVDASNSQAVETLRTRKNRPRKPLAIMARDLDQVRTYCDVGEEEADLLTAAAAPIVLLKSKQNTALASGLAPGTDRLGVMLPSSPLHHLLMSELRRPIVLTSGNLSEEPQATKNAEARETLGHIADAYLMHDRPIVNRLDDSLVRVSRSGKAVLRRARGFAPAPIRLGEELRQSSVPVLAMGGELKSTFCFLRNGQAIVSQHMGDLENRRTLEDFQKTLALYRRIYDFDPQLIAIDSHIDYLSTQLGHRLAAETGAELTEVQHHHAHFAACLAEAGVSPEDEASLAIVLDGSGLGTDKTIWGGELLVGGYKHFERVAHFRPVALPGGTAAIREPWRNLYAHLQAAFGSDQAFEICDSVFGDRFAGRNLSILDRMIAKGLNAPLSSSAGRMFDAVAAALDVCAQRQSFEGETGLTLEAMARPFASIEEGYPIDIDGGETKIFTWKPLWATLLKDLQAGVDRGRISARFHVGLINALSKCCLQIAQERKVKRIVLSGGVMQNELLLDGLAERLRNTGMEVILPRELPSNDGGISLGQAVIAAIRAEI</sequence>
<dbReference type="InterPro" id="IPR051060">
    <property type="entry name" value="Carbamoyltrans_HypF-like"/>
</dbReference>
<dbReference type="Gene3D" id="3.30.420.40">
    <property type="match status" value="1"/>
</dbReference>
<evidence type="ECO:0000259" key="11">
    <source>
        <dbReference type="PROSITE" id="PS51163"/>
    </source>
</evidence>
<dbReference type="SUPFAM" id="SSF53067">
    <property type="entry name" value="Actin-like ATPase domain"/>
    <property type="match status" value="1"/>
</dbReference>
<dbReference type="Pfam" id="PF22521">
    <property type="entry name" value="HypF_C_2"/>
    <property type="match status" value="1"/>
</dbReference>
<evidence type="ECO:0000256" key="5">
    <source>
        <dbReference type="ARBA" id="ARBA00022771"/>
    </source>
</evidence>
<dbReference type="PANTHER" id="PTHR42959">
    <property type="entry name" value="CARBAMOYLTRANSFERASE"/>
    <property type="match status" value="1"/>
</dbReference>
<keyword evidence="13" id="KW-1185">Reference proteome</keyword>
<dbReference type="PROSITE" id="PS51163">
    <property type="entry name" value="YRDC"/>
    <property type="match status" value="1"/>
</dbReference>
<dbReference type="InterPro" id="IPR055128">
    <property type="entry name" value="HypF_C_2"/>
</dbReference>
<evidence type="ECO:0000256" key="6">
    <source>
        <dbReference type="ARBA" id="ARBA00022833"/>
    </source>
</evidence>
<dbReference type="Pfam" id="PF17788">
    <property type="entry name" value="HypF_C"/>
    <property type="match status" value="1"/>
</dbReference>
<dbReference type="InterPro" id="IPR011125">
    <property type="entry name" value="Znf_HypF"/>
</dbReference>
<dbReference type="EMBL" id="CP120863">
    <property type="protein sequence ID" value="WFE90013.1"/>
    <property type="molecule type" value="Genomic_DNA"/>
</dbReference>
<keyword evidence="4" id="KW-0479">Metal-binding</keyword>
<dbReference type="Pfam" id="PF00708">
    <property type="entry name" value="Acylphosphatase"/>
    <property type="match status" value="1"/>
</dbReference>
<organism evidence="12 13">
    <name type="scientific">Roseibium porphyridii</name>
    <dbReference type="NCBI Taxonomy" id="2866279"/>
    <lineage>
        <taxon>Bacteria</taxon>
        <taxon>Pseudomonadati</taxon>
        <taxon>Pseudomonadota</taxon>
        <taxon>Alphaproteobacteria</taxon>
        <taxon>Hyphomicrobiales</taxon>
        <taxon>Stappiaceae</taxon>
        <taxon>Roseibium</taxon>
    </lineage>
</organism>
<dbReference type="InterPro" id="IPR017945">
    <property type="entry name" value="DHBP_synth_RibB-like_a/b_dom"/>
</dbReference>
<comment type="pathway">
    <text evidence="1 8">Protein modification; [NiFe] hydrogenase maturation.</text>
</comment>
<feature type="domain" description="YrdC-like" evidence="11">
    <location>
        <begin position="200"/>
        <end position="385"/>
    </location>
</feature>
<dbReference type="Pfam" id="PF07503">
    <property type="entry name" value="zf-HYPF"/>
    <property type="match status" value="2"/>
</dbReference>
<evidence type="ECO:0000256" key="7">
    <source>
        <dbReference type="ARBA" id="ARBA00048220"/>
    </source>
</evidence>
<dbReference type="InterPro" id="IPR041440">
    <property type="entry name" value="HypF_C"/>
</dbReference>
<dbReference type="InterPro" id="IPR004421">
    <property type="entry name" value="Carbamoyltransferase_HypF"/>
</dbReference>
<comment type="catalytic activity">
    <reaction evidence="9">
        <text>an acyl phosphate + H2O = a carboxylate + phosphate + H(+)</text>
        <dbReference type="Rhea" id="RHEA:14965"/>
        <dbReference type="ChEBI" id="CHEBI:15377"/>
        <dbReference type="ChEBI" id="CHEBI:15378"/>
        <dbReference type="ChEBI" id="CHEBI:29067"/>
        <dbReference type="ChEBI" id="CHEBI:43474"/>
        <dbReference type="ChEBI" id="CHEBI:59918"/>
        <dbReference type="EC" id="3.6.1.7"/>
    </reaction>
</comment>
<dbReference type="GO" id="GO:0016874">
    <property type="term" value="F:ligase activity"/>
    <property type="evidence" value="ECO:0007669"/>
    <property type="project" value="UniProtKB-KW"/>
</dbReference>
<dbReference type="Gene3D" id="3.90.870.50">
    <property type="match status" value="1"/>
</dbReference>
<evidence type="ECO:0000259" key="10">
    <source>
        <dbReference type="PROSITE" id="PS51160"/>
    </source>
</evidence>
<dbReference type="InterPro" id="IPR036046">
    <property type="entry name" value="Acylphosphatase-like_dom_sf"/>
</dbReference>
<accession>A0ABY8F3D4</accession>
<dbReference type="InterPro" id="IPR006070">
    <property type="entry name" value="Sua5-like_dom"/>
</dbReference>
<dbReference type="Pfam" id="PF01300">
    <property type="entry name" value="Sua5_yciO_yrdC"/>
    <property type="match status" value="1"/>
</dbReference>
<feature type="active site" evidence="9">
    <location>
        <position position="18"/>
    </location>
</feature>
<dbReference type="Gene3D" id="3.30.110.120">
    <property type="match status" value="1"/>
</dbReference>
<comment type="function">
    <text evidence="8">Involved in the maturation of [NiFe] hydrogenases. Along with HypE, it catalyzes the synthesis of the CN ligands of the active site iron of [NiFe]-hydrogenases. HypF functions as a carbamoyl transferase using carbamoylphosphate as a substrate and transferring the carboxamido moiety in an ATP-dependent reaction to the thiolate of the C-terminal cysteine of HypE yielding a protein-S-carboxamide.</text>
</comment>
<feature type="domain" description="Acylphosphatase-like" evidence="10">
    <location>
        <begin position="3"/>
        <end position="92"/>
    </location>
</feature>
<dbReference type="PIRSF" id="PIRSF006256">
    <property type="entry name" value="CMPcnvr_hdrg_mat"/>
    <property type="match status" value="1"/>
</dbReference>
<evidence type="ECO:0000256" key="8">
    <source>
        <dbReference type="PIRNR" id="PIRNR006256"/>
    </source>
</evidence>
<evidence type="ECO:0000313" key="13">
    <source>
        <dbReference type="Proteomes" id="UP001209803"/>
    </source>
</evidence>
<evidence type="ECO:0000256" key="3">
    <source>
        <dbReference type="ARBA" id="ARBA00022598"/>
    </source>
</evidence>
<evidence type="ECO:0000256" key="2">
    <source>
        <dbReference type="ARBA" id="ARBA00008097"/>
    </source>
</evidence>
<dbReference type="SUPFAM" id="SSF55821">
    <property type="entry name" value="YrdC/RibB"/>
    <property type="match status" value="1"/>
</dbReference>
<dbReference type="InterPro" id="IPR001792">
    <property type="entry name" value="Acylphosphatase-like_dom"/>
</dbReference>
<feature type="active site" evidence="9">
    <location>
        <position position="36"/>
    </location>
</feature>
<dbReference type="RefSeq" id="WP_265679991.1">
    <property type="nucleotide sequence ID" value="NZ_CP120863.1"/>
</dbReference>
<dbReference type="PANTHER" id="PTHR42959:SF1">
    <property type="entry name" value="CARBAMOYLTRANSFERASE HYPF"/>
    <property type="match status" value="1"/>
</dbReference>
<dbReference type="InterPro" id="IPR043129">
    <property type="entry name" value="ATPase_NBD"/>
</dbReference>
<dbReference type="NCBIfam" id="TIGR00143">
    <property type="entry name" value="hypF"/>
    <property type="match status" value="1"/>
</dbReference>
<dbReference type="PROSITE" id="PS00150">
    <property type="entry name" value="ACYLPHOSPHATASE_1"/>
    <property type="match status" value="1"/>
</dbReference>
<proteinExistence type="inferred from homology"/>
<evidence type="ECO:0000256" key="1">
    <source>
        <dbReference type="ARBA" id="ARBA00004711"/>
    </source>
</evidence>
<evidence type="ECO:0000313" key="12">
    <source>
        <dbReference type="EMBL" id="WFE90013.1"/>
    </source>
</evidence>
<evidence type="ECO:0000256" key="9">
    <source>
        <dbReference type="PROSITE-ProRule" id="PRU00520"/>
    </source>
</evidence>
<reference evidence="12 13" key="1">
    <citation type="submission" date="2023-03" db="EMBL/GenBank/DDBJ databases">
        <title>Roseibium porphyridii sp. nov. and Roseibium rhodosorbium sp. nov. isolated from marine algae, Porphyridium cruentum and Rhodosorus marinus, respectively.</title>
        <authorList>
            <person name="Lee M.W."/>
            <person name="Choi B.J."/>
            <person name="Lee J.K."/>
            <person name="Choi D.G."/>
            <person name="Baek J.H."/>
            <person name="Bayburt H."/>
            <person name="Kim J.M."/>
            <person name="Han D.M."/>
            <person name="Kim K.H."/>
            <person name="Jeon C.O."/>
        </authorList>
    </citation>
    <scope>NUCLEOTIDE SEQUENCE [LARGE SCALE GENOMIC DNA]</scope>
    <source>
        <strain evidence="12 13">KMA01</strain>
    </source>
</reference>